<evidence type="ECO:0000313" key="8">
    <source>
        <dbReference type="EMBL" id="MDP0400163.1"/>
    </source>
</evidence>
<keyword evidence="9" id="KW-1185">Reference proteome</keyword>
<keyword evidence="3 6" id="KW-0812">Transmembrane</keyword>
<protein>
    <submittedName>
        <fullName evidence="8">MFS transporter</fullName>
    </submittedName>
</protein>
<evidence type="ECO:0000259" key="7">
    <source>
        <dbReference type="PROSITE" id="PS50850"/>
    </source>
</evidence>
<dbReference type="PRINTS" id="PR00171">
    <property type="entry name" value="SUGRTRNSPORT"/>
</dbReference>
<evidence type="ECO:0000256" key="3">
    <source>
        <dbReference type="ARBA" id="ARBA00022692"/>
    </source>
</evidence>
<dbReference type="AlphaFoldDB" id="A0AA90SNE0"/>
<feature type="transmembrane region" description="Helical" evidence="6">
    <location>
        <begin position="325"/>
        <end position="348"/>
    </location>
</feature>
<proteinExistence type="inferred from homology"/>
<feature type="transmembrane region" description="Helical" evidence="6">
    <location>
        <begin position="157"/>
        <end position="178"/>
    </location>
</feature>
<dbReference type="PANTHER" id="PTHR48022:SF2">
    <property type="entry name" value="PLASTIDIC GLUCOSE TRANSPORTER 4"/>
    <property type="match status" value="1"/>
</dbReference>
<dbReference type="PROSITE" id="PS50850">
    <property type="entry name" value="MFS"/>
    <property type="match status" value="1"/>
</dbReference>
<dbReference type="Pfam" id="PF00083">
    <property type="entry name" value="Sugar_tr"/>
    <property type="match status" value="2"/>
</dbReference>
<evidence type="ECO:0000313" key="9">
    <source>
        <dbReference type="Proteomes" id="UP001178281"/>
    </source>
</evidence>
<name>A0AA90SNE0_9ACTN</name>
<feature type="transmembrane region" description="Helical" evidence="6">
    <location>
        <begin position="263"/>
        <end position="284"/>
    </location>
</feature>
<dbReference type="InterPro" id="IPR036259">
    <property type="entry name" value="MFS_trans_sf"/>
</dbReference>
<accession>A0AA90SNE0</accession>
<dbReference type="InterPro" id="IPR005828">
    <property type="entry name" value="MFS_sugar_transport-like"/>
</dbReference>
<evidence type="ECO:0000256" key="6">
    <source>
        <dbReference type="SAM" id="Phobius"/>
    </source>
</evidence>
<feature type="transmembrane region" description="Helical" evidence="6">
    <location>
        <begin position="290"/>
        <end position="313"/>
    </location>
</feature>
<feature type="transmembrane region" description="Helical" evidence="6">
    <location>
        <begin position="354"/>
        <end position="373"/>
    </location>
</feature>
<evidence type="ECO:0000256" key="1">
    <source>
        <dbReference type="ARBA" id="ARBA00004651"/>
    </source>
</evidence>
<keyword evidence="5 6" id="KW-0472">Membrane</keyword>
<comment type="subcellular location">
    <subcellularLocation>
        <location evidence="1">Cell membrane</location>
        <topology evidence="1">Multi-pass membrane protein</topology>
    </subcellularLocation>
</comment>
<dbReference type="Proteomes" id="UP001178281">
    <property type="component" value="Unassembled WGS sequence"/>
</dbReference>
<organism evidence="8 9">
    <name type="scientific">Tsukamurella strandjordii</name>
    <dbReference type="NCBI Taxonomy" id="147577"/>
    <lineage>
        <taxon>Bacteria</taxon>
        <taxon>Bacillati</taxon>
        <taxon>Actinomycetota</taxon>
        <taxon>Actinomycetes</taxon>
        <taxon>Mycobacteriales</taxon>
        <taxon>Tsukamurellaceae</taxon>
        <taxon>Tsukamurella</taxon>
    </lineage>
</organism>
<sequence>MVARIALIVALGSFTFGYDLGSTATALGHLAKQWNLSAAEFGFTTAVLPAAATISALAAGELADRVTPTKAIAVSNLTLIAGSVASALAPTFQVMIGARLLLGVGIGAMATLTPLYLRLLAPTGETGRYTALHQAMIAAGYAGASAATIVAGADNTFLVLLLGGLAPVIILLNVRAIAARLPAIRTTASSSDSGAVRWSAVVVAVLQQLTGISVLVYYAPTVLQVVGATETTATLLLLGISTLSVASCVAAGHLADRYGRVPLLQAGAISLAISMTVIGLAFQFHSLPSLAAATGVVLIVFPATWGALAWTAITDLAPADRPGRTIGAATTANWVTTALLSWIAPFIIAARSPVPTWSFICFGVMSVFAGLWIRRALSRG</sequence>
<feature type="transmembrane region" description="Helical" evidence="6">
    <location>
        <begin position="198"/>
        <end position="219"/>
    </location>
</feature>
<keyword evidence="4 6" id="KW-1133">Transmembrane helix</keyword>
<feature type="transmembrane region" description="Helical" evidence="6">
    <location>
        <begin position="231"/>
        <end position="251"/>
    </location>
</feature>
<dbReference type="InterPro" id="IPR050360">
    <property type="entry name" value="MFS_Sugar_Transporters"/>
</dbReference>
<dbReference type="GO" id="GO:0005351">
    <property type="term" value="F:carbohydrate:proton symporter activity"/>
    <property type="evidence" value="ECO:0007669"/>
    <property type="project" value="TreeGrafter"/>
</dbReference>
<dbReference type="RefSeq" id="WP_305112614.1">
    <property type="nucleotide sequence ID" value="NZ_JAUTIX010000008.1"/>
</dbReference>
<feature type="transmembrane region" description="Helical" evidence="6">
    <location>
        <begin position="129"/>
        <end position="151"/>
    </location>
</feature>
<reference evidence="8" key="1">
    <citation type="submission" date="2023-08" db="EMBL/GenBank/DDBJ databases">
        <title>The draft genome of Tsukamurella strandjordii strain 050030.</title>
        <authorList>
            <person name="Zhao F."/>
            <person name="Feng Y."/>
            <person name="Zong Z."/>
        </authorList>
    </citation>
    <scope>NUCLEOTIDE SEQUENCE</scope>
    <source>
        <strain evidence="8">050030</strain>
    </source>
</reference>
<dbReference type="EMBL" id="JAUTIX010000008">
    <property type="protein sequence ID" value="MDP0400163.1"/>
    <property type="molecule type" value="Genomic_DNA"/>
</dbReference>
<dbReference type="Gene3D" id="1.20.1250.20">
    <property type="entry name" value="MFS general substrate transporter like domains"/>
    <property type="match status" value="2"/>
</dbReference>
<dbReference type="SUPFAM" id="SSF103473">
    <property type="entry name" value="MFS general substrate transporter"/>
    <property type="match status" value="1"/>
</dbReference>
<dbReference type="GO" id="GO:0005886">
    <property type="term" value="C:plasma membrane"/>
    <property type="evidence" value="ECO:0007669"/>
    <property type="project" value="UniProtKB-SubCell"/>
</dbReference>
<evidence type="ECO:0000256" key="5">
    <source>
        <dbReference type="ARBA" id="ARBA00023136"/>
    </source>
</evidence>
<evidence type="ECO:0000256" key="4">
    <source>
        <dbReference type="ARBA" id="ARBA00022989"/>
    </source>
</evidence>
<feature type="transmembrane region" description="Helical" evidence="6">
    <location>
        <begin position="71"/>
        <end position="90"/>
    </location>
</feature>
<feature type="transmembrane region" description="Helical" evidence="6">
    <location>
        <begin position="96"/>
        <end position="117"/>
    </location>
</feature>
<feature type="domain" description="Major facilitator superfamily (MFS) profile" evidence="7">
    <location>
        <begin position="5"/>
        <end position="380"/>
    </location>
</feature>
<evidence type="ECO:0000256" key="2">
    <source>
        <dbReference type="ARBA" id="ARBA00010992"/>
    </source>
</evidence>
<comment type="similarity">
    <text evidence="2">Belongs to the major facilitator superfamily. Sugar transporter (TC 2.A.1.1) family.</text>
</comment>
<feature type="transmembrane region" description="Helical" evidence="6">
    <location>
        <begin position="38"/>
        <end position="59"/>
    </location>
</feature>
<dbReference type="PANTHER" id="PTHR48022">
    <property type="entry name" value="PLASTIDIC GLUCOSE TRANSPORTER 4"/>
    <property type="match status" value="1"/>
</dbReference>
<dbReference type="InterPro" id="IPR020846">
    <property type="entry name" value="MFS_dom"/>
</dbReference>
<gene>
    <name evidence="8" type="ORF">Q7X28_19780</name>
</gene>
<comment type="caution">
    <text evidence="8">The sequence shown here is derived from an EMBL/GenBank/DDBJ whole genome shotgun (WGS) entry which is preliminary data.</text>
</comment>
<dbReference type="InterPro" id="IPR003663">
    <property type="entry name" value="Sugar/inositol_transpt"/>
</dbReference>